<evidence type="ECO:0000256" key="1">
    <source>
        <dbReference type="ARBA" id="ARBA00022649"/>
    </source>
</evidence>
<comment type="caution">
    <text evidence="2">The sequence shown here is derived from an EMBL/GenBank/DDBJ whole genome shotgun (WGS) entry which is preliminary data.</text>
</comment>
<evidence type="ECO:0000313" key="2">
    <source>
        <dbReference type="EMBL" id="RII01027.1"/>
    </source>
</evidence>
<sequence>MKQKLIIRPEAESDLQEAYTWYEDQNKGLGADFILCVDAALSLIQRSPELYAQVHKNIRRALIRKFPYGIFYIAEVDKIIVLAVLHIKRNPKHWQKRQ</sequence>
<dbReference type="Pfam" id="PF05016">
    <property type="entry name" value="ParE_toxin"/>
    <property type="match status" value="1"/>
</dbReference>
<dbReference type="AlphaFoldDB" id="A0A399FY33"/>
<reference evidence="2 3" key="1">
    <citation type="submission" date="2018-08" db="EMBL/GenBank/DDBJ databases">
        <title>Draft genome of candidate division NPL-UPA2 bacterium Unc8 that adapted to ultra-basic serpentinizing groundwater.</title>
        <authorList>
            <person name="Ishii S."/>
            <person name="Suzuki S."/>
            <person name="Nealson K.H."/>
        </authorList>
    </citation>
    <scope>NUCLEOTIDE SEQUENCE [LARGE SCALE GENOMIC DNA]</scope>
    <source>
        <strain evidence="2">Unc8</strain>
    </source>
</reference>
<organism evidence="2 3">
    <name type="scientific">candidate division NPL-UPA2 bacterium Unc8</name>
    <dbReference type="NCBI Taxonomy" id="1980939"/>
    <lineage>
        <taxon>Bacteria</taxon>
    </lineage>
</organism>
<evidence type="ECO:0000313" key="3">
    <source>
        <dbReference type="Proteomes" id="UP000266287"/>
    </source>
</evidence>
<gene>
    <name evidence="2" type="ORF">B9J77_00370</name>
</gene>
<dbReference type="EMBL" id="NDHY01000001">
    <property type="protein sequence ID" value="RII01027.1"/>
    <property type="molecule type" value="Genomic_DNA"/>
</dbReference>
<keyword evidence="1" id="KW-1277">Toxin-antitoxin system</keyword>
<proteinExistence type="predicted"/>
<dbReference type="Gene3D" id="3.30.2310.20">
    <property type="entry name" value="RelE-like"/>
    <property type="match status" value="1"/>
</dbReference>
<dbReference type="InterPro" id="IPR035093">
    <property type="entry name" value="RelE/ParE_toxin_dom_sf"/>
</dbReference>
<dbReference type="InterPro" id="IPR007712">
    <property type="entry name" value="RelE/ParE_toxin"/>
</dbReference>
<dbReference type="Proteomes" id="UP000266287">
    <property type="component" value="Unassembled WGS sequence"/>
</dbReference>
<protein>
    <submittedName>
        <fullName evidence="2">Type II toxin-antitoxin system RelE/ParE family toxin</fullName>
    </submittedName>
</protein>
<name>A0A399FY33_UNCN2</name>
<accession>A0A399FY33</accession>